<feature type="compositionally biased region" description="Low complexity" evidence="1">
    <location>
        <begin position="33"/>
        <end position="47"/>
    </location>
</feature>
<reference evidence="4 5" key="1">
    <citation type="submission" date="2017-10" db="EMBL/GenBank/DDBJ databases">
        <title>The new phylogeny of genus Mycobacterium.</title>
        <authorList>
            <person name="Tortoli E."/>
            <person name="Trovato A."/>
            <person name="Cirillo D.M."/>
        </authorList>
    </citation>
    <scope>NUCLEOTIDE SEQUENCE [LARGE SCALE GENOMIC DNA]</scope>
    <source>
        <strain evidence="4 5">CCUG37673</strain>
    </source>
</reference>
<evidence type="ECO:0000313" key="5">
    <source>
        <dbReference type="Proteomes" id="UP000220914"/>
    </source>
</evidence>
<reference evidence="3 6" key="2">
    <citation type="journal article" date="2019" name="Emerg. Microbes Infect.">
        <title>Comprehensive subspecies identification of 175 nontuberculous mycobacteria species based on 7547 genomic profiles.</title>
        <authorList>
            <person name="Matsumoto Y."/>
            <person name="Kinjo T."/>
            <person name="Motooka D."/>
            <person name="Nabeya D."/>
            <person name="Jung N."/>
            <person name="Uechi K."/>
            <person name="Horii T."/>
            <person name="Iida T."/>
            <person name="Fujita J."/>
            <person name="Nakamura S."/>
        </authorList>
    </citation>
    <scope>NUCLEOTIDE SEQUENCE [LARGE SCALE GENOMIC DNA]</scope>
    <source>
        <strain evidence="3 6">JCM 6377</strain>
    </source>
</reference>
<comment type="caution">
    <text evidence="4">The sequence shown here is derived from an EMBL/GenBank/DDBJ whole genome shotgun (WGS) entry which is preliminary data.</text>
</comment>
<gene>
    <name evidence="4" type="ORF">CQY20_23465</name>
    <name evidence="3" type="ORF">MAGR_51200</name>
</gene>
<feature type="signal peptide" evidence="2">
    <location>
        <begin position="1"/>
        <end position="22"/>
    </location>
</feature>
<evidence type="ECO:0000256" key="1">
    <source>
        <dbReference type="SAM" id="MobiDB-lite"/>
    </source>
</evidence>
<reference evidence="3" key="3">
    <citation type="submission" date="2020-02" db="EMBL/GenBank/DDBJ databases">
        <authorList>
            <person name="Matsumoto Y."/>
            <person name="Motooka D."/>
            <person name="Nakamura S."/>
        </authorList>
    </citation>
    <scope>NUCLEOTIDE SEQUENCE</scope>
    <source>
        <strain evidence="3">JCM 6377</strain>
    </source>
</reference>
<accession>A0A2A7MTW9</accession>
<dbReference type="Gene3D" id="2.60.40.420">
    <property type="entry name" value="Cupredoxins - blue copper proteins"/>
    <property type="match status" value="1"/>
</dbReference>
<organism evidence="4 5">
    <name type="scientific">Mycolicibacterium agri</name>
    <name type="common">Mycobacterium agri</name>
    <dbReference type="NCBI Taxonomy" id="36811"/>
    <lineage>
        <taxon>Bacteria</taxon>
        <taxon>Bacillati</taxon>
        <taxon>Actinomycetota</taxon>
        <taxon>Actinomycetes</taxon>
        <taxon>Mycobacteriales</taxon>
        <taxon>Mycobacteriaceae</taxon>
        <taxon>Mycolicibacterium</taxon>
    </lineage>
</organism>
<name>A0A2A7MTW9_MYCAG</name>
<dbReference type="Proteomes" id="UP000465302">
    <property type="component" value="Unassembled WGS sequence"/>
</dbReference>
<evidence type="ECO:0000256" key="2">
    <source>
        <dbReference type="SAM" id="SignalP"/>
    </source>
</evidence>
<dbReference type="RefSeq" id="WP_097942479.1">
    <property type="nucleotide sequence ID" value="NZ_BLKS01000001.1"/>
</dbReference>
<feature type="region of interest" description="Disordered" evidence="1">
    <location>
        <begin position="23"/>
        <end position="57"/>
    </location>
</feature>
<evidence type="ECO:0008006" key="7">
    <source>
        <dbReference type="Google" id="ProtNLM"/>
    </source>
</evidence>
<sequence>MTATQSNSRLLVLLAAGALALAGCGGGGESESAESSPASPSASTVSPHDMQNQQEPPERLVIDVTIKGGEVNPTNAALEAKTNEQIVVKVNSDAADELHVHSTPEHTFKVEPQPAQQFQFTVDVPGKVDIELHNLGKTIATVQVQP</sequence>
<keyword evidence="2" id="KW-0732">Signal</keyword>
<feature type="chain" id="PRO_5038298506" description="EfeO-type cupredoxin-like domain-containing protein" evidence="2">
    <location>
        <begin position="23"/>
        <end position="146"/>
    </location>
</feature>
<dbReference type="AlphaFoldDB" id="A0A2A7MTW9"/>
<evidence type="ECO:0000313" key="6">
    <source>
        <dbReference type="Proteomes" id="UP000465302"/>
    </source>
</evidence>
<protein>
    <recommendedName>
        <fullName evidence="7">EfeO-type cupredoxin-like domain-containing protein</fullName>
    </recommendedName>
</protein>
<dbReference type="Proteomes" id="UP000220914">
    <property type="component" value="Unassembled WGS sequence"/>
</dbReference>
<evidence type="ECO:0000313" key="4">
    <source>
        <dbReference type="EMBL" id="PEG34937.1"/>
    </source>
</evidence>
<dbReference type="EMBL" id="PDCP01000053">
    <property type="protein sequence ID" value="PEG34937.1"/>
    <property type="molecule type" value="Genomic_DNA"/>
</dbReference>
<evidence type="ECO:0000313" key="3">
    <source>
        <dbReference type="EMBL" id="GFG53679.1"/>
    </source>
</evidence>
<dbReference type="OrthoDB" id="3748691at2"/>
<keyword evidence="5" id="KW-1185">Reference proteome</keyword>
<dbReference type="EMBL" id="BLKS01000001">
    <property type="protein sequence ID" value="GFG53679.1"/>
    <property type="molecule type" value="Genomic_DNA"/>
</dbReference>
<dbReference type="InterPro" id="IPR008972">
    <property type="entry name" value="Cupredoxin"/>
</dbReference>
<proteinExistence type="predicted"/>